<reference evidence="6" key="1">
    <citation type="submission" date="2025-08" db="UniProtKB">
        <authorList>
            <consortium name="Ensembl"/>
        </authorList>
    </citation>
    <scope>IDENTIFICATION</scope>
</reference>
<proteinExistence type="predicted"/>
<dbReference type="InParanoid" id="A0A3Q3F5U9"/>
<keyword evidence="2" id="KW-0812">Transmembrane</keyword>
<dbReference type="InterPro" id="IPR053891">
    <property type="entry name" value="Shisa_N"/>
</dbReference>
<dbReference type="PANTHER" id="PTHR31774:SF2">
    <property type="entry name" value="PROTEIN SHISA-7"/>
    <property type="match status" value="1"/>
</dbReference>
<evidence type="ECO:0000313" key="6">
    <source>
        <dbReference type="Ensembl" id="ENSLBEP00000014227.1"/>
    </source>
</evidence>
<dbReference type="GO" id="GO:0045211">
    <property type="term" value="C:postsynaptic membrane"/>
    <property type="evidence" value="ECO:0007669"/>
    <property type="project" value="TreeGrafter"/>
</dbReference>
<dbReference type="GO" id="GO:0032591">
    <property type="term" value="C:dendritic spine membrane"/>
    <property type="evidence" value="ECO:0007669"/>
    <property type="project" value="TreeGrafter"/>
</dbReference>
<keyword evidence="4" id="KW-0472">Membrane</keyword>
<keyword evidence="3" id="KW-1133">Transmembrane helix</keyword>
<dbReference type="InterPro" id="IPR026910">
    <property type="entry name" value="Shisa"/>
</dbReference>
<organism evidence="6 7">
    <name type="scientific">Labrus bergylta</name>
    <name type="common">ballan wrasse</name>
    <dbReference type="NCBI Taxonomy" id="56723"/>
    <lineage>
        <taxon>Eukaryota</taxon>
        <taxon>Metazoa</taxon>
        <taxon>Chordata</taxon>
        <taxon>Craniata</taxon>
        <taxon>Vertebrata</taxon>
        <taxon>Euteleostomi</taxon>
        <taxon>Actinopterygii</taxon>
        <taxon>Neopterygii</taxon>
        <taxon>Teleostei</taxon>
        <taxon>Neoteleostei</taxon>
        <taxon>Acanthomorphata</taxon>
        <taxon>Eupercaria</taxon>
        <taxon>Labriformes</taxon>
        <taxon>Labridae</taxon>
        <taxon>Labrus</taxon>
    </lineage>
</organism>
<comment type="subcellular location">
    <subcellularLocation>
        <location evidence="1">Membrane</location>
    </subcellularLocation>
</comment>
<keyword evidence="7" id="KW-1185">Reference proteome</keyword>
<dbReference type="GO" id="GO:0014069">
    <property type="term" value="C:postsynaptic density"/>
    <property type="evidence" value="ECO:0007669"/>
    <property type="project" value="TreeGrafter"/>
</dbReference>
<name>A0A3Q3F5U9_9LABR</name>
<sequence>NGRVGACLKSAYLLWSKLRGYYDVMGHFDTTFNCSKGSYIYCCGTCHYRFCCEHQRSRLDQEACNNYISPVWADPLVPPTVAVTKTTPSCRAKTTQ</sequence>
<evidence type="ECO:0000256" key="1">
    <source>
        <dbReference type="ARBA" id="ARBA00004370"/>
    </source>
</evidence>
<dbReference type="GO" id="GO:0032281">
    <property type="term" value="C:AMPA glutamate receptor complex"/>
    <property type="evidence" value="ECO:0007669"/>
    <property type="project" value="TreeGrafter"/>
</dbReference>
<dbReference type="PANTHER" id="PTHR31774">
    <property type="entry name" value="PROTEIN SHISA-9-RELATED"/>
    <property type="match status" value="1"/>
</dbReference>
<accession>A0A3Q3F5U9</accession>
<evidence type="ECO:0000256" key="3">
    <source>
        <dbReference type="ARBA" id="ARBA00022989"/>
    </source>
</evidence>
<dbReference type="GeneTree" id="ENSGT00940000162254"/>
<dbReference type="AlphaFoldDB" id="A0A3Q3F5U9"/>
<dbReference type="Pfam" id="PF13908">
    <property type="entry name" value="Shisa_N"/>
    <property type="match status" value="1"/>
</dbReference>
<evidence type="ECO:0000256" key="2">
    <source>
        <dbReference type="ARBA" id="ARBA00022692"/>
    </source>
</evidence>
<reference evidence="6" key="2">
    <citation type="submission" date="2025-09" db="UniProtKB">
        <authorList>
            <consortium name="Ensembl"/>
        </authorList>
    </citation>
    <scope>IDENTIFICATION</scope>
</reference>
<feature type="domain" description="Shisa N-terminal" evidence="5">
    <location>
        <begin position="19"/>
        <end position="66"/>
    </location>
</feature>
<protein>
    <recommendedName>
        <fullName evidence="5">Shisa N-terminal domain-containing protein</fullName>
    </recommendedName>
</protein>
<evidence type="ECO:0000256" key="4">
    <source>
        <dbReference type="ARBA" id="ARBA00023136"/>
    </source>
</evidence>
<dbReference type="Ensembl" id="ENSLBET00000015056.1">
    <property type="protein sequence ID" value="ENSLBEP00000014227.1"/>
    <property type="gene ID" value="ENSLBEG00000011061.1"/>
</dbReference>
<evidence type="ECO:0000313" key="7">
    <source>
        <dbReference type="Proteomes" id="UP000261660"/>
    </source>
</evidence>
<evidence type="ECO:0000259" key="5">
    <source>
        <dbReference type="Pfam" id="PF13908"/>
    </source>
</evidence>
<dbReference type="Proteomes" id="UP000261660">
    <property type="component" value="Unplaced"/>
</dbReference>
<dbReference type="GO" id="GO:0048172">
    <property type="term" value="P:regulation of short-term neuronal synaptic plasticity"/>
    <property type="evidence" value="ECO:0007669"/>
    <property type="project" value="TreeGrafter"/>
</dbReference>